<dbReference type="AlphaFoldDB" id="A0A368BKQ3"/>
<dbReference type="InterPro" id="IPR020615">
    <property type="entry name" value="Thiolase_acyl_enz_int_AS"/>
</dbReference>
<feature type="domain" description="Thiolase C-terminal" evidence="10">
    <location>
        <begin position="256"/>
        <end position="383"/>
    </location>
</feature>
<dbReference type="InterPro" id="IPR020613">
    <property type="entry name" value="Thiolase_CS"/>
</dbReference>
<evidence type="ECO:0000313" key="11">
    <source>
        <dbReference type="EMBL" id="RCL37645.1"/>
    </source>
</evidence>
<dbReference type="SUPFAM" id="SSF53901">
    <property type="entry name" value="Thiolase-like"/>
    <property type="match status" value="1"/>
</dbReference>
<dbReference type="PIRSF" id="PIRSF000429">
    <property type="entry name" value="Ac-CoA_Ac_transf"/>
    <property type="match status" value="1"/>
</dbReference>
<protein>
    <recommendedName>
        <fullName evidence="2">propanoyl-CoA C-acyltransferase</fullName>
        <ecNumber evidence="2">2.3.1.176</ecNumber>
    </recommendedName>
    <alternativeName>
        <fullName evidence="8">Propanoyl-CoA C-acyltransferase</fullName>
    </alternativeName>
</protein>
<dbReference type="NCBIfam" id="NF006102">
    <property type="entry name" value="PRK08256.1"/>
    <property type="match status" value="1"/>
</dbReference>
<dbReference type="PROSITE" id="PS00098">
    <property type="entry name" value="THIOLASE_1"/>
    <property type="match status" value="1"/>
</dbReference>
<evidence type="ECO:0000256" key="4">
    <source>
        <dbReference type="ARBA" id="ARBA00022679"/>
    </source>
</evidence>
<keyword evidence="3" id="KW-0813">Transport</keyword>
<keyword evidence="4" id="KW-0808">Transferase</keyword>
<evidence type="ECO:0000256" key="1">
    <source>
        <dbReference type="ARBA" id="ARBA00004275"/>
    </source>
</evidence>
<dbReference type="InterPro" id="IPR055140">
    <property type="entry name" value="Thiolase_C_2"/>
</dbReference>
<dbReference type="Gene3D" id="3.40.47.10">
    <property type="match status" value="1"/>
</dbReference>
<dbReference type="PANTHER" id="PTHR42870:SF1">
    <property type="entry name" value="NON-SPECIFIC LIPID-TRANSFER PROTEIN-LIKE 2"/>
    <property type="match status" value="1"/>
</dbReference>
<dbReference type="InterPro" id="IPR016039">
    <property type="entry name" value="Thiolase-like"/>
</dbReference>
<keyword evidence="6" id="KW-0446">Lipid-binding</keyword>
<reference evidence="11 12" key="1">
    <citation type="journal article" date="2018" name="Microbiome">
        <title>Fine metagenomic profile of the Mediterranean stratified and mixed water columns revealed by assembly and recruitment.</title>
        <authorList>
            <person name="Haro-Moreno J.M."/>
            <person name="Lopez-Perez M."/>
            <person name="De La Torre J.R."/>
            <person name="Picazo A."/>
            <person name="Camacho A."/>
            <person name="Rodriguez-Valera F."/>
        </authorList>
    </citation>
    <scope>NUCLEOTIDE SEQUENCE [LARGE SCALE GENOMIC DNA]</scope>
    <source>
        <strain evidence="11">MED-G83</strain>
    </source>
</reference>
<dbReference type="GO" id="GO:0006869">
    <property type="term" value="P:lipid transport"/>
    <property type="evidence" value="ECO:0007669"/>
    <property type="project" value="UniProtKB-KW"/>
</dbReference>
<organism evidence="11 12">
    <name type="scientific">SAR86 cluster bacterium</name>
    <dbReference type="NCBI Taxonomy" id="2030880"/>
    <lineage>
        <taxon>Bacteria</taxon>
        <taxon>Pseudomonadati</taxon>
        <taxon>Pseudomonadota</taxon>
        <taxon>Gammaproteobacteria</taxon>
        <taxon>SAR86 cluster</taxon>
    </lineage>
</organism>
<dbReference type="InterPro" id="IPR002155">
    <property type="entry name" value="Thiolase"/>
</dbReference>
<dbReference type="GO" id="GO:0008289">
    <property type="term" value="F:lipid binding"/>
    <property type="evidence" value="ECO:0007669"/>
    <property type="project" value="UniProtKB-KW"/>
</dbReference>
<comment type="subcellular location">
    <subcellularLocation>
        <location evidence="1">Peroxisome</location>
    </subcellularLocation>
</comment>
<sequence>MGERIIVAGVGMIPFTKPGASDPYHLMGERAARAALEDAGLDYQKVQQAYVGYVYGDSTAGQAALYGVGLSGVPIFNVNNYCSTGSSALFLARQAVQSGSVDCALALGFEQMTPGALGIIFEDRPNPLMRFYEEMESLQGFDESSPWAAQFFGGAGLEHIKEYGTSANTLAKIKVKASKHAAKNPFAIFNKEVTEEEVMNSPMIFNPLTRLQCCPPSCGAAAAIICTEDFAKVNNLNTDIAIAAQSMTTDYSTTFEDHDMRKVVGYDMAKEAAQEVYEAASISPKDIKVCELHDCFTTNELISYEALGLAEEGEAEKFVIDKQNTYGGQCVTNPSGGLLSKGHPLGATGLAQCYELVNQLRGNAGERQVPNVKLGLQHNLGLGGACVVTLYQSIN</sequence>
<dbReference type="PANTHER" id="PTHR42870">
    <property type="entry name" value="ACETYL-COA C-ACETYLTRANSFERASE"/>
    <property type="match status" value="1"/>
</dbReference>
<evidence type="ECO:0000256" key="5">
    <source>
        <dbReference type="ARBA" id="ARBA00023055"/>
    </source>
</evidence>
<feature type="domain" description="Thiolase N-terminal" evidence="9">
    <location>
        <begin position="7"/>
        <end position="229"/>
    </location>
</feature>
<keyword evidence="5" id="KW-0445">Lipid transport</keyword>
<evidence type="ECO:0000313" key="12">
    <source>
        <dbReference type="Proteomes" id="UP000252147"/>
    </source>
</evidence>
<dbReference type="EMBL" id="QOPD01000008">
    <property type="protein sequence ID" value="RCL37645.1"/>
    <property type="molecule type" value="Genomic_DNA"/>
</dbReference>
<proteinExistence type="predicted"/>
<evidence type="ECO:0000256" key="7">
    <source>
        <dbReference type="ARBA" id="ARBA00023140"/>
    </source>
</evidence>
<evidence type="ECO:0000259" key="10">
    <source>
        <dbReference type="Pfam" id="PF22691"/>
    </source>
</evidence>
<accession>A0A368BKQ3</accession>
<evidence type="ECO:0000256" key="3">
    <source>
        <dbReference type="ARBA" id="ARBA00022448"/>
    </source>
</evidence>
<dbReference type="CDD" id="cd00829">
    <property type="entry name" value="SCP-x_thiolase"/>
    <property type="match status" value="1"/>
</dbReference>
<evidence type="ECO:0000256" key="6">
    <source>
        <dbReference type="ARBA" id="ARBA00023121"/>
    </source>
</evidence>
<dbReference type="EC" id="2.3.1.176" evidence="2"/>
<evidence type="ECO:0000256" key="2">
    <source>
        <dbReference type="ARBA" id="ARBA00012352"/>
    </source>
</evidence>
<dbReference type="Proteomes" id="UP000252147">
    <property type="component" value="Unassembled WGS sequence"/>
</dbReference>
<keyword evidence="7" id="KW-0576">Peroxisome</keyword>
<dbReference type="GO" id="GO:0003988">
    <property type="term" value="F:acetyl-CoA C-acyltransferase activity"/>
    <property type="evidence" value="ECO:0007669"/>
    <property type="project" value="UniProtKB-ARBA"/>
</dbReference>
<gene>
    <name evidence="11" type="ORF">DBW97_04600</name>
</gene>
<comment type="caution">
    <text evidence="11">The sequence shown here is derived from an EMBL/GenBank/DDBJ whole genome shotgun (WGS) entry which is preliminary data.</text>
</comment>
<dbReference type="Pfam" id="PF00108">
    <property type="entry name" value="Thiolase_N"/>
    <property type="match status" value="1"/>
</dbReference>
<evidence type="ECO:0000259" key="9">
    <source>
        <dbReference type="Pfam" id="PF00108"/>
    </source>
</evidence>
<name>A0A368BKQ3_9GAMM</name>
<dbReference type="PROSITE" id="PS00737">
    <property type="entry name" value="THIOLASE_2"/>
    <property type="match status" value="1"/>
</dbReference>
<dbReference type="Pfam" id="PF22691">
    <property type="entry name" value="Thiolase_C_1"/>
    <property type="match status" value="1"/>
</dbReference>
<evidence type="ECO:0000256" key="8">
    <source>
        <dbReference type="ARBA" id="ARBA00032316"/>
    </source>
</evidence>
<dbReference type="InterPro" id="IPR020616">
    <property type="entry name" value="Thiolase_N"/>
</dbReference>